<dbReference type="AlphaFoldDB" id="A0A838YNW0"/>
<dbReference type="GO" id="GO:0051301">
    <property type="term" value="P:cell division"/>
    <property type="evidence" value="ECO:0007669"/>
    <property type="project" value="UniProtKB-KW"/>
</dbReference>
<feature type="non-terminal residue" evidence="4">
    <location>
        <position position="1"/>
    </location>
</feature>
<accession>A0A838YNW0</accession>
<dbReference type="Gene3D" id="3.40.710.10">
    <property type="entry name" value="DD-peptidase/beta-lactamase superfamily"/>
    <property type="match status" value="1"/>
</dbReference>
<dbReference type="GO" id="GO:0008658">
    <property type="term" value="F:penicillin binding"/>
    <property type="evidence" value="ECO:0007669"/>
    <property type="project" value="InterPro"/>
</dbReference>
<evidence type="ECO:0000313" key="5">
    <source>
        <dbReference type="Proteomes" id="UP000585327"/>
    </source>
</evidence>
<dbReference type="GO" id="GO:0005886">
    <property type="term" value="C:plasma membrane"/>
    <property type="evidence" value="ECO:0007669"/>
    <property type="project" value="TreeGrafter"/>
</dbReference>
<keyword evidence="4" id="KW-0132">Cell division</keyword>
<proteinExistence type="predicted"/>
<dbReference type="InterPro" id="IPR012338">
    <property type="entry name" value="Beta-lactam/transpept-like"/>
</dbReference>
<evidence type="ECO:0000313" key="4">
    <source>
        <dbReference type="EMBL" id="MBA4723926.1"/>
    </source>
</evidence>
<organism evidence="4 5">
    <name type="scientific">SAR86 cluster bacterium</name>
    <dbReference type="NCBI Taxonomy" id="2030880"/>
    <lineage>
        <taxon>Bacteria</taxon>
        <taxon>Pseudomonadati</taxon>
        <taxon>Pseudomonadota</taxon>
        <taxon>Gammaproteobacteria</taxon>
        <taxon>SAR86 cluster</taxon>
    </lineage>
</organism>
<dbReference type="Pfam" id="PF00905">
    <property type="entry name" value="Transpeptidase"/>
    <property type="match status" value="1"/>
</dbReference>
<feature type="domain" description="Penicillin-binding protein transpeptidase" evidence="3">
    <location>
        <begin position="17"/>
        <end position="307"/>
    </location>
</feature>
<evidence type="ECO:0000256" key="1">
    <source>
        <dbReference type="ARBA" id="ARBA00004370"/>
    </source>
</evidence>
<dbReference type="SUPFAM" id="SSF56601">
    <property type="entry name" value="beta-lactamase/transpeptidase-like"/>
    <property type="match status" value="1"/>
</dbReference>
<comment type="subcellular location">
    <subcellularLocation>
        <location evidence="1">Membrane</location>
    </subcellularLocation>
</comment>
<dbReference type="EMBL" id="JACETM010000010">
    <property type="protein sequence ID" value="MBA4723926.1"/>
    <property type="molecule type" value="Genomic_DNA"/>
</dbReference>
<name>A0A838YNW0_9GAMM</name>
<comment type="caution">
    <text evidence="4">The sequence shown here is derived from an EMBL/GenBank/DDBJ whole genome shotgun (WGS) entry which is preliminary data.</text>
</comment>
<dbReference type="InterPro" id="IPR050515">
    <property type="entry name" value="Beta-lactam/transpept"/>
</dbReference>
<sequence>AYKYLAEAVKNNNAKSGSVIVLDNKEGEILAIASYPSYNPNDPMRSIQKNRALVDAYEFGSAIKPILLSFAIDEEVIDLDEEIYTPQRFEIENKIISDPKNHQSLKPMDIIAYSSQVGATKVALKTGYDSIKKNYINFGFSKPISINFPSSSLGYFNFKDSVSDRELAALGYGYGFEVSPYQLASAYSVFANGGILKDFVIIKDEPVISQQVISKESADYILQSLEAVVEYGTGKLAGLKNFDTGGKTSTVHKVSVTGYKDDSYRASFVGIAPANEKSLTIMVSIDNPSLNSYSGGAVAAPIFAKIADSTLNYLGY</sequence>
<gene>
    <name evidence="4" type="ORF">H2021_01795</name>
</gene>
<dbReference type="PANTHER" id="PTHR30627:SF1">
    <property type="entry name" value="PEPTIDOGLYCAN D,D-TRANSPEPTIDASE FTSI"/>
    <property type="match status" value="1"/>
</dbReference>
<dbReference type="PANTHER" id="PTHR30627">
    <property type="entry name" value="PEPTIDOGLYCAN D,D-TRANSPEPTIDASE"/>
    <property type="match status" value="1"/>
</dbReference>
<reference evidence="4 5" key="1">
    <citation type="submission" date="2020-06" db="EMBL/GenBank/DDBJ databases">
        <title>Dysbiosis in marine aquaculture revealed through microbiome analysis: reverse ecology for environmental sustainability.</title>
        <authorList>
            <person name="Haro-Moreno J.M."/>
            <person name="Coutinho F.H."/>
            <person name="Zaragoza-Solas A."/>
            <person name="Picazo A."/>
            <person name="Almagro-Moreno S."/>
            <person name="Lopez-Perez M."/>
        </authorList>
    </citation>
    <scope>NUCLEOTIDE SEQUENCE [LARGE SCALE GENOMIC DNA]</scope>
    <source>
        <strain evidence="4">MCMED-G42</strain>
    </source>
</reference>
<dbReference type="Gene3D" id="3.30.450.330">
    <property type="match status" value="1"/>
</dbReference>
<dbReference type="Proteomes" id="UP000585327">
    <property type="component" value="Unassembled WGS sequence"/>
</dbReference>
<evidence type="ECO:0000259" key="3">
    <source>
        <dbReference type="Pfam" id="PF00905"/>
    </source>
</evidence>
<keyword evidence="4" id="KW-0131">Cell cycle</keyword>
<keyword evidence="2" id="KW-0472">Membrane</keyword>
<dbReference type="GO" id="GO:0071555">
    <property type="term" value="P:cell wall organization"/>
    <property type="evidence" value="ECO:0007669"/>
    <property type="project" value="TreeGrafter"/>
</dbReference>
<dbReference type="InterPro" id="IPR001460">
    <property type="entry name" value="PCN-bd_Tpept"/>
</dbReference>
<protein>
    <submittedName>
        <fullName evidence="4">Cell division protein FtsI</fullName>
    </submittedName>
</protein>
<evidence type="ECO:0000256" key="2">
    <source>
        <dbReference type="ARBA" id="ARBA00023136"/>
    </source>
</evidence>